<reference evidence="4" key="1">
    <citation type="journal article" date="2023" name="GigaByte">
        <title>Genome assembly of the bearded iris, Iris pallida Lam.</title>
        <authorList>
            <person name="Bruccoleri R.E."/>
            <person name="Oakeley E.J."/>
            <person name="Faust A.M.E."/>
            <person name="Altorfer M."/>
            <person name="Dessus-Babus S."/>
            <person name="Burckhardt D."/>
            <person name="Oertli M."/>
            <person name="Naumann U."/>
            <person name="Petersen F."/>
            <person name="Wong J."/>
        </authorList>
    </citation>
    <scope>NUCLEOTIDE SEQUENCE</scope>
    <source>
        <strain evidence="4">GSM-AAB239-AS_SAM_17_03QT</strain>
    </source>
</reference>
<reference evidence="4" key="2">
    <citation type="submission" date="2023-04" db="EMBL/GenBank/DDBJ databases">
        <authorList>
            <person name="Bruccoleri R.E."/>
            <person name="Oakeley E.J."/>
            <person name="Faust A.-M."/>
            <person name="Dessus-Babus S."/>
            <person name="Altorfer M."/>
            <person name="Burckhardt D."/>
            <person name="Oertli M."/>
            <person name="Naumann U."/>
            <person name="Petersen F."/>
            <person name="Wong J."/>
        </authorList>
    </citation>
    <scope>NUCLEOTIDE SEQUENCE</scope>
    <source>
        <strain evidence="4">GSM-AAB239-AS_SAM_17_03QT</strain>
        <tissue evidence="4">Leaf</tissue>
    </source>
</reference>
<evidence type="ECO:0000313" key="5">
    <source>
        <dbReference type="Proteomes" id="UP001140949"/>
    </source>
</evidence>
<evidence type="ECO:0000256" key="1">
    <source>
        <dbReference type="ARBA" id="ARBA00022679"/>
    </source>
</evidence>
<sequence length="462" mass="50357">MASSSSSSSHDSMKVLEQSRVSPSPASVAPQPASLPLTFFDILWLYTSPVERLFLYPFPHSTVVFTESYLPNLKSSLSLALHHFYPLAGKLRRSPDSPADLYELHYEEGDSVSLTVAETDLDFLDLVGYHARDSNKLSSLVPRLLEIDVDNRPLLAIQVTLFPDHGIGIGFTVHHAACDGFNSTHFIKSWASSCKSSGHVSLVPPAPSFDRSVIVDPCNLYSEFLRDMNSFIADNNPVLVLAAVESAPSNLVHATFTLAPDRIEGLKTLVRSKAKSFNCSTFVVSCAYLWTCIVKARGYQADKTARFSFAVDWRKRLQPPTPDTYFGNCLGGCFAEAMVGDLVQEDGIIAAAEAIGRAIEVLKGGVSKCFSGFVPRVFALLVAECPPLSVAGSPKFKVYDVDFGWGRPLKVEVPSIKETGALSLSDSRDVQCGLEIGLVLPKHDMEALVTMFEEGLSFSDLC</sequence>
<dbReference type="Proteomes" id="UP001140949">
    <property type="component" value="Unassembled WGS sequence"/>
</dbReference>
<protein>
    <submittedName>
        <fullName evidence="4">Coumaroyl-CoA:anthocyanidin 3-O-glucoside-6''-O-coumaroyltransferase 2</fullName>
    </submittedName>
</protein>
<dbReference type="Gene3D" id="3.30.559.10">
    <property type="entry name" value="Chloramphenicol acetyltransferase-like domain"/>
    <property type="match status" value="2"/>
</dbReference>
<keyword evidence="1" id="KW-0808">Transferase</keyword>
<dbReference type="Pfam" id="PF02458">
    <property type="entry name" value="Transferase"/>
    <property type="match status" value="1"/>
</dbReference>
<gene>
    <name evidence="4" type="ORF">M6B38_239525</name>
</gene>
<feature type="region of interest" description="Disordered" evidence="3">
    <location>
        <begin position="1"/>
        <end position="30"/>
    </location>
</feature>
<evidence type="ECO:0000313" key="4">
    <source>
        <dbReference type="EMBL" id="KAJ6792439.1"/>
    </source>
</evidence>
<accession>A0AAX6DL63</accession>
<evidence type="ECO:0000256" key="3">
    <source>
        <dbReference type="SAM" id="MobiDB-lite"/>
    </source>
</evidence>
<dbReference type="InterPro" id="IPR023213">
    <property type="entry name" value="CAT-like_dom_sf"/>
</dbReference>
<dbReference type="GO" id="GO:0016747">
    <property type="term" value="F:acyltransferase activity, transferring groups other than amino-acyl groups"/>
    <property type="evidence" value="ECO:0007669"/>
    <property type="project" value="UniProtKB-ARBA"/>
</dbReference>
<evidence type="ECO:0000256" key="2">
    <source>
        <dbReference type="ARBA" id="ARBA00023315"/>
    </source>
</evidence>
<keyword evidence="2" id="KW-0012">Acyltransferase</keyword>
<feature type="compositionally biased region" description="Low complexity" evidence="3">
    <location>
        <begin position="18"/>
        <end position="30"/>
    </location>
</feature>
<dbReference type="PANTHER" id="PTHR31625">
    <property type="match status" value="1"/>
</dbReference>
<proteinExistence type="predicted"/>
<name>A0AAX6DL63_IRIPA</name>
<dbReference type="SUPFAM" id="SSF52777">
    <property type="entry name" value="CoA-dependent acyltransferases"/>
    <property type="match status" value="1"/>
</dbReference>
<comment type="caution">
    <text evidence="4">The sequence shown here is derived from an EMBL/GenBank/DDBJ whole genome shotgun (WGS) entry which is preliminary data.</text>
</comment>
<dbReference type="EMBL" id="JANAVB010043618">
    <property type="protein sequence ID" value="KAJ6792439.1"/>
    <property type="molecule type" value="Genomic_DNA"/>
</dbReference>
<keyword evidence="5" id="KW-1185">Reference proteome</keyword>
<dbReference type="InterPro" id="IPR051504">
    <property type="entry name" value="Plant_metabolite_acyltrans"/>
</dbReference>
<dbReference type="AlphaFoldDB" id="A0AAX6DL63"/>
<organism evidence="4 5">
    <name type="scientific">Iris pallida</name>
    <name type="common">Sweet iris</name>
    <dbReference type="NCBI Taxonomy" id="29817"/>
    <lineage>
        <taxon>Eukaryota</taxon>
        <taxon>Viridiplantae</taxon>
        <taxon>Streptophyta</taxon>
        <taxon>Embryophyta</taxon>
        <taxon>Tracheophyta</taxon>
        <taxon>Spermatophyta</taxon>
        <taxon>Magnoliopsida</taxon>
        <taxon>Liliopsida</taxon>
        <taxon>Asparagales</taxon>
        <taxon>Iridaceae</taxon>
        <taxon>Iridoideae</taxon>
        <taxon>Irideae</taxon>
        <taxon>Iris</taxon>
    </lineage>
</organism>